<name>A0A2S7SZW2_9BACT</name>
<feature type="domain" description="DUF3857" evidence="1">
    <location>
        <begin position="98"/>
        <end position="221"/>
    </location>
</feature>
<protein>
    <recommendedName>
        <fullName evidence="1">DUF3857 domain-containing protein</fullName>
    </recommendedName>
</protein>
<dbReference type="AlphaFoldDB" id="A0A2S7SZW2"/>
<dbReference type="InterPro" id="IPR024618">
    <property type="entry name" value="DUF3857"/>
</dbReference>
<dbReference type="Pfam" id="PF12969">
    <property type="entry name" value="DUF3857"/>
    <property type="match status" value="1"/>
</dbReference>
<evidence type="ECO:0000313" key="3">
    <source>
        <dbReference type="Proteomes" id="UP000239872"/>
    </source>
</evidence>
<dbReference type="Gene3D" id="2.60.40.3140">
    <property type="match status" value="1"/>
</dbReference>
<comment type="caution">
    <text evidence="2">The sequence shown here is derived from an EMBL/GenBank/DDBJ whole genome shotgun (WGS) entry which is preliminary data.</text>
</comment>
<proteinExistence type="predicted"/>
<dbReference type="Gene3D" id="2.60.120.1130">
    <property type="match status" value="1"/>
</dbReference>
<gene>
    <name evidence="2" type="ORF">CJD36_001615</name>
</gene>
<evidence type="ECO:0000313" key="2">
    <source>
        <dbReference type="EMBL" id="PQJ12472.1"/>
    </source>
</evidence>
<accession>A0A2S7SZW2</accession>
<dbReference type="Proteomes" id="UP000239872">
    <property type="component" value="Unassembled WGS sequence"/>
</dbReference>
<evidence type="ECO:0000259" key="1">
    <source>
        <dbReference type="Pfam" id="PF12969"/>
    </source>
</evidence>
<keyword evidence="3" id="KW-1185">Reference proteome</keyword>
<dbReference type="EMBL" id="PPSL01000001">
    <property type="protein sequence ID" value="PQJ12472.1"/>
    <property type="molecule type" value="Genomic_DNA"/>
</dbReference>
<reference evidence="2 3" key="1">
    <citation type="submission" date="2018-01" db="EMBL/GenBank/DDBJ databases">
        <title>A novel member of the phylum Bacteroidetes isolated from glacier ice.</title>
        <authorList>
            <person name="Liu Q."/>
            <person name="Xin Y.-H."/>
        </authorList>
    </citation>
    <scope>NUCLEOTIDE SEQUENCE [LARGE SCALE GENOMIC DNA]</scope>
    <source>
        <strain evidence="2 3">RB1R16</strain>
    </source>
</reference>
<sequence length="688" mass="79341">MKPEPNTEFYYIPQYPFYEFIKYLVALNYRKLYNLFLCAFLLTSGVATSKEFDHDFLKKHLNTTGYAIDSGASAVVLYENTYIDLAYNNGGLGKRHLVHKLIKILKAEALDAANVHVWYTDKDAVQLNKIKGYTYNLQDGKLITSTLAKQELVKKDVSKTVNSVNFTMPDVKVGSLIEYSYETYSNDIRVSYTWLPQGPYPVLENIFSINYPLNMEFTSISHIGLKDKRYMTEEEAMKSTDDFAYVCREYAYSRRSFWVRRNVEKVTDETFVRNKYNMSERLEMQLTGVAAGIGVRHFYNSWDKINRSFWIDLGYRDMLNGDNSLLDKTINSITKPGMTETEIATAIYKYVRDHYKCRGSASGLSTSNLGKLADAKDLNQWEMNMLLTAMLVRAKLPASLVLLGTAGYVSPTEAFPLIDRINYMVCQIKIDSQYLYLDASNKYNVFGSLPSFCYNGFSWVLADTGHGIQLTSDHIKNKTVYNFKLYDFTDSTAKIDITRKMGTIASANYRRSWAEDKEQKTIDLDALKDRLPGDIAVQEKHIENEDNPDTTLVMKYSCIINFNKNEPLFLNTNLIKIYENNPFKVAERRSPIEFNYKSEYVLYTNITLPVNMEPDTLSEPMAIQYHNGDLYYKKIMSYLPDLHILTINTSFNINTTTYGAEEYSSLKEFFQKMIDDTNEMLAIKKTKK</sequence>
<organism evidence="2 3">
    <name type="scientific">Flavipsychrobacter stenotrophus</name>
    <dbReference type="NCBI Taxonomy" id="2077091"/>
    <lineage>
        <taxon>Bacteria</taxon>
        <taxon>Pseudomonadati</taxon>
        <taxon>Bacteroidota</taxon>
        <taxon>Chitinophagia</taxon>
        <taxon>Chitinophagales</taxon>
        <taxon>Chitinophagaceae</taxon>
        <taxon>Flavipsychrobacter</taxon>
    </lineage>
</organism>
<dbReference type="Gene3D" id="3.10.620.30">
    <property type="match status" value="1"/>
</dbReference>